<keyword evidence="3" id="KW-1185">Reference proteome</keyword>
<feature type="compositionally biased region" description="Basic and acidic residues" evidence="1">
    <location>
        <begin position="25"/>
        <end position="36"/>
    </location>
</feature>
<proteinExistence type="predicted"/>
<dbReference type="EMBL" id="CP006880">
    <property type="protein sequence ID" value="AJD44192.1"/>
    <property type="molecule type" value="Genomic_DNA"/>
</dbReference>
<dbReference type="Proteomes" id="UP000031368">
    <property type="component" value="Plasmid pRgalR602c"/>
</dbReference>
<dbReference type="KEGG" id="rga:RGR602_PC00145"/>
<geneLocation type="plasmid" evidence="2 3">
    <name>pRgalR602c</name>
</geneLocation>
<evidence type="ECO:0000256" key="1">
    <source>
        <dbReference type="SAM" id="MobiDB-lite"/>
    </source>
</evidence>
<dbReference type="AlphaFoldDB" id="A0A0B4XCF2"/>
<protein>
    <submittedName>
        <fullName evidence="2">Uncharacterized protein</fullName>
    </submittedName>
</protein>
<reference evidence="2 3" key="1">
    <citation type="submission" date="2013-11" db="EMBL/GenBank/DDBJ databases">
        <title>Complete genome sequence of Rhizobium gallicum bv. gallicum R602.</title>
        <authorList>
            <person name="Bustos P."/>
            <person name="Santamaria R.I."/>
            <person name="Lozano L."/>
            <person name="Acosta J.L."/>
            <person name="Ormeno-Orrillo E."/>
            <person name="Rogel M.A."/>
            <person name="Romero D."/>
            <person name="Cevallos M.A."/>
            <person name="Martinez-Romero E."/>
            <person name="Gonzalez V."/>
        </authorList>
    </citation>
    <scope>NUCLEOTIDE SEQUENCE [LARGE SCALE GENOMIC DNA]</scope>
    <source>
        <strain evidence="2 3">R602</strain>
        <plasmid evidence="2 3">pRgalR602c</plasmid>
    </source>
</reference>
<accession>A0A0B4XCF2</accession>
<keyword evidence="2" id="KW-0614">Plasmid</keyword>
<gene>
    <name evidence="2" type="ORF">RGR602_PC00145</name>
</gene>
<organism evidence="2 3">
    <name type="scientific">Rhizobium gallicum bv. gallicum R602sp</name>
    <dbReference type="NCBI Taxonomy" id="1041138"/>
    <lineage>
        <taxon>Bacteria</taxon>
        <taxon>Pseudomonadati</taxon>
        <taxon>Pseudomonadota</taxon>
        <taxon>Alphaproteobacteria</taxon>
        <taxon>Hyphomicrobiales</taxon>
        <taxon>Rhizobiaceae</taxon>
        <taxon>Rhizobium/Agrobacterium group</taxon>
        <taxon>Rhizobium</taxon>
    </lineage>
</organism>
<feature type="region of interest" description="Disordered" evidence="1">
    <location>
        <begin position="1"/>
        <end position="36"/>
    </location>
</feature>
<name>A0A0B4XCF2_9HYPH</name>
<dbReference type="HOGENOM" id="CLU_1711782_0_0_5"/>
<evidence type="ECO:0000313" key="2">
    <source>
        <dbReference type="EMBL" id="AJD44192.1"/>
    </source>
</evidence>
<evidence type="ECO:0000313" key="3">
    <source>
        <dbReference type="Proteomes" id="UP000031368"/>
    </source>
</evidence>
<sequence length="153" mass="16834">MKTRCRRYGRSCSGHSSRTPMHKGRPGDRGQARPDLQKAPFRSGLAMDDHSRAVRAFMRGAHKSYQKIASNPAMRPLHLYGRRRFLVSPFIAVEKDPDMNKLAATALSMTLAASVPALGEDDKQRFASAPVSMEDVQAVSPALAKYTPGHSAR</sequence>